<accession>A0A9N9I4N3</accession>
<protein>
    <submittedName>
        <fullName evidence="2">8479_t:CDS:1</fullName>
    </submittedName>
</protein>
<evidence type="ECO:0000256" key="1">
    <source>
        <dbReference type="SAM" id="MobiDB-lite"/>
    </source>
</evidence>
<feature type="region of interest" description="Disordered" evidence="1">
    <location>
        <begin position="26"/>
        <end position="45"/>
    </location>
</feature>
<evidence type="ECO:0000313" key="3">
    <source>
        <dbReference type="Proteomes" id="UP000789405"/>
    </source>
</evidence>
<reference evidence="2" key="1">
    <citation type="submission" date="2021-06" db="EMBL/GenBank/DDBJ databases">
        <authorList>
            <person name="Kallberg Y."/>
            <person name="Tangrot J."/>
            <person name="Rosling A."/>
        </authorList>
    </citation>
    <scope>NUCLEOTIDE SEQUENCE</scope>
    <source>
        <strain evidence="2">MA453B</strain>
    </source>
</reference>
<dbReference type="EMBL" id="CAJVPY010010559">
    <property type="protein sequence ID" value="CAG8719845.1"/>
    <property type="molecule type" value="Genomic_DNA"/>
</dbReference>
<keyword evidence="3" id="KW-1185">Reference proteome</keyword>
<dbReference type="OrthoDB" id="63533at2759"/>
<proteinExistence type="predicted"/>
<dbReference type="AlphaFoldDB" id="A0A9N9I4N3"/>
<organism evidence="2 3">
    <name type="scientific">Dentiscutata erythropus</name>
    <dbReference type="NCBI Taxonomy" id="1348616"/>
    <lineage>
        <taxon>Eukaryota</taxon>
        <taxon>Fungi</taxon>
        <taxon>Fungi incertae sedis</taxon>
        <taxon>Mucoromycota</taxon>
        <taxon>Glomeromycotina</taxon>
        <taxon>Glomeromycetes</taxon>
        <taxon>Diversisporales</taxon>
        <taxon>Gigasporaceae</taxon>
        <taxon>Dentiscutata</taxon>
    </lineage>
</organism>
<comment type="caution">
    <text evidence="2">The sequence shown here is derived from an EMBL/GenBank/DDBJ whole genome shotgun (WGS) entry which is preliminary data.</text>
</comment>
<evidence type="ECO:0000313" key="2">
    <source>
        <dbReference type="EMBL" id="CAG8719845.1"/>
    </source>
</evidence>
<feature type="non-terminal residue" evidence="2">
    <location>
        <position position="1"/>
    </location>
</feature>
<dbReference type="Proteomes" id="UP000789405">
    <property type="component" value="Unassembled WGS sequence"/>
</dbReference>
<feature type="compositionally biased region" description="Polar residues" evidence="1">
    <location>
        <begin position="26"/>
        <end position="38"/>
    </location>
</feature>
<name>A0A9N9I4N3_9GLOM</name>
<sequence>MQTRQARLLAKIDKRPKTPSFYLSRSNMNHSLSSTNHPPSHKPTIPNPIIRDQIILYRILGNDLPPRHKAGQTLKNVRFILEHEVEFLNTKKWWLLNRIADSDYEDTLINLLRLHKQDYIRIPFNEDEYSKLDFRLEDFPKPDFFNSDEFARFSRGAKLRSIDYTYFDKNLYAMNN</sequence>
<gene>
    <name evidence="2" type="ORF">DERYTH_LOCUS14234</name>
</gene>